<dbReference type="GO" id="GO:0010436">
    <property type="term" value="F:carotenoid dioxygenase activity"/>
    <property type="evidence" value="ECO:0007669"/>
    <property type="project" value="TreeGrafter"/>
</dbReference>
<dbReference type="PANTHER" id="PTHR10543:SF89">
    <property type="entry name" value="CAROTENOID 9,10(9',10')-CLEAVAGE DIOXYGENASE 1"/>
    <property type="match status" value="1"/>
</dbReference>
<keyword evidence="4" id="KW-0560">Oxidoreductase</keyword>
<dbReference type="InterPro" id="IPR004294">
    <property type="entry name" value="Carotenoid_Oase"/>
</dbReference>
<reference evidence="6" key="1">
    <citation type="submission" date="2020-05" db="EMBL/GenBank/DDBJ databases">
        <authorList>
            <person name="Chiriac C."/>
            <person name="Salcher M."/>
            <person name="Ghai R."/>
            <person name="Kavagutti S V."/>
        </authorList>
    </citation>
    <scope>NUCLEOTIDE SEQUENCE</scope>
</reference>
<gene>
    <name evidence="6" type="ORF">UFOPK2992_00471</name>
</gene>
<evidence type="ECO:0000256" key="5">
    <source>
        <dbReference type="ARBA" id="ARBA00023004"/>
    </source>
</evidence>
<evidence type="ECO:0000256" key="1">
    <source>
        <dbReference type="ARBA" id="ARBA00001954"/>
    </source>
</evidence>
<proteinExistence type="inferred from homology"/>
<dbReference type="AlphaFoldDB" id="A0A6J6XBP0"/>
<dbReference type="GO" id="GO:0016121">
    <property type="term" value="P:carotene catabolic process"/>
    <property type="evidence" value="ECO:0007669"/>
    <property type="project" value="TreeGrafter"/>
</dbReference>
<evidence type="ECO:0000256" key="3">
    <source>
        <dbReference type="ARBA" id="ARBA00022723"/>
    </source>
</evidence>
<protein>
    <submittedName>
        <fullName evidence="6">Unannotated protein</fullName>
    </submittedName>
</protein>
<dbReference type="GO" id="GO:0046872">
    <property type="term" value="F:metal ion binding"/>
    <property type="evidence" value="ECO:0007669"/>
    <property type="project" value="UniProtKB-KW"/>
</dbReference>
<dbReference type="PANTHER" id="PTHR10543">
    <property type="entry name" value="BETA-CAROTENE DIOXYGENASE"/>
    <property type="match status" value="1"/>
</dbReference>
<sequence>MLHLRSGQLFIAGTVNSHGDTMTSRIVSTTVGSLDPNDTHPYRTGPWQPNRTEYDAAYDIGDLRITGSIPRDLAGVYLRNTENPVHESIGRYHPFDGDGMLHSINFADGRATYANRFVRTAGLAAENEAGHALWAGLAESPQRSVRTDGWGARARLKDASSTDVVVHAGVAKTSFYQCGDLYRHDPISLADLGSETWDGRFPAEGVSAHTKVDERTGEMLFFNYSTQAPYMHYGVVDASNNLVHYTPIPLPGPRLPHDMAFTENYAILNDCPMFWDPRLLERDIYAVRYYPEMPTRFAIIPRRGDAGDVRWFEADPTYVLHWINAFEDGDEIVLDGFYQTHPSPKAAPDDTEFEQMFRFLDLARMQPHPHRWRFNMRTGRTTEERLDDRILEFGTINGGYGGQPYRYTYAVTGKPGWFLFNGLTKFDTHTGTVDEYKFPDGVYASEAPMAPRIGSTAEDDGYVVTFTTDMNNDQSQCQIFAAQDIAAGPIASVLLPERISSGTHSCWAPAFS</sequence>
<comment type="similarity">
    <text evidence="2">Belongs to the carotenoid oxygenase family.</text>
</comment>
<accession>A0A6J6XBP0</accession>
<keyword evidence="5" id="KW-0408">Iron</keyword>
<evidence type="ECO:0000256" key="2">
    <source>
        <dbReference type="ARBA" id="ARBA00006787"/>
    </source>
</evidence>
<name>A0A6J6XBP0_9ZZZZ</name>
<keyword evidence="3" id="KW-0479">Metal-binding</keyword>
<dbReference type="EMBL" id="CAFAAI010000059">
    <property type="protein sequence ID" value="CAB4791457.1"/>
    <property type="molecule type" value="Genomic_DNA"/>
</dbReference>
<evidence type="ECO:0000313" key="6">
    <source>
        <dbReference type="EMBL" id="CAB4791457.1"/>
    </source>
</evidence>
<comment type="cofactor">
    <cofactor evidence="1">
        <name>Fe(2+)</name>
        <dbReference type="ChEBI" id="CHEBI:29033"/>
    </cofactor>
</comment>
<organism evidence="6">
    <name type="scientific">freshwater metagenome</name>
    <dbReference type="NCBI Taxonomy" id="449393"/>
    <lineage>
        <taxon>unclassified sequences</taxon>
        <taxon>metagenomes</taxon>
        <taxon>ecological metagenomes</taxon>
    </lineage>
</organism>
<evidence type="ECO:0000256" key="4">
    <source>
        <dbReference type="ARBA" id="ARBA00023002"/>
    </source>
</evidence>
<dbReference type="Pfam" id="PF03055">
    <property type="entry name" value="RPE65"/>
    <property type="match status" value="1"/>
</dbReference>